<sequence length="71" mass="7477">MNQPSGGIPPGEGVPVVRARFTLKTLCNLLVVFEATDEDDAVLVELGADGIWVITADGQRIFVGARHASDA</sequence>
<gene>
    <name evidence="1" type="ORF">ACFFIZ_17935</name>
</gene>
<dbReference type="EMBL" id="JBHLWQ010000172">
    <property type="protein sequence ID" value="MFC0202134.1"/>
    <property type="molecule type" value="Genomic_DNA"/>
</dbReference>
<organism evidence="1 2">
    <name type="scientific">Paracoccus rhizosphaerae</name>
    <dbReference type="NCBI Taxonomy" id="1133347"/>
    <lineage>
        <taxon>Bacteria</taxon>
        <taxon>Pseudomonadati</taxon>
        <taxon>Pseudomonadota</taxon>
        <taxon>Alphaproteobacteria</taxon>
        <taxon>Rhodobacterales</taxon>
        <taxon>Paracoccaceae</taxon>
        <taxon>Paracoccus</taxon>
    </lineage>
</organism>
<comment type="caution">
    <text evidence="1">The sequence shown here is derived from an EMBL/GenBank/DDBJ whole genome shotgun (WGS) entry which is preliminary data.</text>
</comment>
<name>A0ABV6CN07_9RHOB</name>
<proteinExistence type="predicted"/>
<dbReference type="RefSeq" id="WP_265507493.1">
    <property type="nucleotide sequence ID" value="NZ_JAOTBE010000033.1"/>
</dbReference>
<keyword evidence="2" id="KW-1185">Reference proteome</keyword>
<evidence type="ECO:0000313" key="1">
    <source>
        <dbReference type="EMBL" id="MFC0202134.1"/>
    </source>
</evidence>
<dbReference type="Proteomes" id="UP001589795">
    <property type="component" value="Unassembled WGS sequence"/>
</dbReference>
<reference evidence="1 2" key="1">
    <citation type="submission" date="2024-09" db="EMBL/GenBank/DDBJ databases">
        <authorList>
            <person name="Sun Q."/>
            <person name="Mori K."/>
        </authorList>
    </citation>
    <scope>NUCLEOTIDE SEQUENCE [LARGE SCALE GENOMIC DNA]</scope>
    <source>
        <strain evidence="1 2">CCM 7904</strain>
    </source>
</reference>
<accession>A0ABV6CN07</accession>
<protein>
    <submittedName>
        <fullName evidence="1">Uncharacterized protein</fullName>
    </submittedName>
</protein>
<evidence type="ECO:0000313" key="2">
    <source>
        <dbReference type="Proteomes" id="UP001589795"/>
    </source>
</evidence>